<evidence type="ECO:0000256" key="2">
    <source>
        <dbReference type="ARBA" id="ARBA00023125"/>
    </source>
</evidence>
<dbReference type="AlphaFoldDB" id="A0A0F7FNQ9"/>
<dbReference type="RefSeq" id="WP_046722674.1">
    <property type="nucleotide sequence ID" value="NZ_CBDRAA010000008.1"/>
</dbReference>
<dbReference type="GO" id="GO:0043565">
    <property type="term" value="F:sequence-specific DNA binding"/>
    <property type="evidence" value="ECO:0007669"/>
    <property type="project" value="InterPro"/>
</dbReference>
<dbReference type="GO" id="GO:0003700">
    <property type="term" value="F:DNA-binding transcription factor activity"/>
    <property type="evidence" value="ECO:0007669"/>
    <property type="project" value="InterPro"/>
</dbReference>
<name>A0A0F7FNQ9_9ACTN</name>
<evidence type="ECO:0000313" key="5">
    <source>
        <dbReference type="EMBL" id="AKG41595.1"/>
    </source>
</evidence>
<evidence type="ECO:0000256" key="3">
    <source>
        <dbReference type="ARBA" id="ARBA00023163"/>
    </source>
</evidence>
<dbReference type="PROSITE" id="PS01124">
    <property type="entry name" value="HTH_ARAC_FAMILY_2"/>
    <property type="match status" value="1"/>
</dbReference>
<dbReference type="Proteomes" id="UP000034034">
    <property type="component" value="Chromosome"/>
</dbReference>
<reference evidence="5" key="1">
    <citation type="submission" date="2019-08" db="EMBL/GenBank/DDBJ databases">
        <title>Complete genome sequence of a mangrove-derived Streptomyces xiamenensis.</title>
        <authorList>
            <person name="Xu J."/>
        </authorList>
    </citation>
    <scope>NUCLEOTIDE SEQUENCE</scope>
    <source>
        <strain evidence="5">318</strain>
    </source>
</reference>
<dbReference type="PATRIC" id="fig|408015.6.peg.233"/>
<dbReference type="InterPro" id="IPR050204">
    <property type="entry name" value="AraC_XylS_family_regulators"/>
</dbReference>
<dbReference type="InterPro" id="IPR032783">
    <property type="entry name" value="AraC_lig"/>
</dbReference>
<dbReference type="PANTHER" id="PTHR46796">
    <property type="entry name" value="HTH-TYPE TRANSCRIPTIONAL ACTIVATOR RHAS-RELATED"/>
    <property type="match status" value="1"/>
</dbReference>
<dbReference type="Gene3D" id="1.10.10.60">
    <property type="entry name" value="Homeodomain-like"/>
    <property type="match status" value="2"/>
</dbReference>
<dbReference type="InterPro" id="IPR020449">
    <property type="entry name" value="Tscrpt_reg_AraC-type_HTH"/>
</dbReference>
<proteinExistence type="predicted"/>
<protein>
    <submittedName>
        <fullName evidence="5">Helix-turn-helix domain-containing protein</fullName>
    </submittedName>
</protein>
<dbReference type="EMBL" id="CP009922">
    <property type="protein sequence ID" value="AKG41595.1"/>
    <property type="molecule type" value="Genomic_DNA"/>
</dbReference>
<sequence>MTSDHLADVLDLVRVRATLSGAIAVDSRWTSRAPLCDQLKIIGVLRGHVTIRTNGAPPAALEADDVAVLHARSWLELHGGTGTGSVLEVPAPRGYVRHLGPAGSPSDIVVGGHIDLDDTGRALLTEVLPSLGHLRGSLPQAGSMRRSLLLLFEESAENSAGSSFARRQYGRLLLLEILRTYARAAELPPGWLRAQADERLRPALAAMHADPGRPWRLDDLAGTARMSRTAFAVRFRAAAGVPPHAYLTRWRMLLARCALAHDDVTVAALAARLGYGSESSFSHAFKREVGESPLRYRTRGGGAASEAGSP</sequence>
<evidence type="ECO:0000256" key="1">
    <source>
        <dbReference type="ARBA" id="ARBA00023015"/>
    </source>
</evidence>
<dbReference type="InterPro" id="IPR009057">
    <property type="entry name" value="Homeodomain-like_sf"/>
</dbReference>
<accession>A0A0F7FNQ9</accession>
<dbReference type="SUPFAM" id="SSF46689">
    <property type="entry name" value="Homeodomain-like"/>
    <property type="match status" value="2"/>
</dbReference>
<keyword evidence="6" id="KW-1185">Reference proteome</keyword>
<keyword evidence="2" id="KW-0238">DNA-binding</keyword>
<dbReference type="STRING" id="408015.SXIM_02110"/>
<dbReference type="HOGENOM" id="CLU_000445_81_0_11"/>
<dbReference type="Pfam" id="PF12833">
    <property type="entry name" value="HTH_18"/>
    <property type="match status" value="1"/>
</dbReference>
<keyword evidence="3" id="KW-0804">Transcription</keyword>
<dbReference type="InterPro" id="IPR018060">
    <property type="entry name" value="HTH_AraC"/>
</dbReference>
<feature type="domain" description="HTH araC/xylS-type" evidence="4">
    <location>
        <begin position="201"/>
        <end position="299"/>
    </location>
</feature>
<organism evidence="5 6">
    <name type="scientific">Streptomyces xiamenensis</name>
    <dbReference type="NCBI Taxonomy" id="408015"/>
    <lineage>
        <taxon>Bacteria</taxon>
        <taxon>Bacillati</taxon>
        <taxon>Actinomycetota</taxon>
        <taxon>Actinomycetes</taxon>
        <taxon>Kitasatosporales</taxon>
        <taxon>Streptomycetaceae</taxon>
        <taxon>Streptomyces</taxon>
    </lineage>
</organism>
<dbReference type="PRINTS" id="PR00032">
    <property type="entry name" value="HTHARAC"/>
</dbReference>
<dbReference type="InterPro" id="IPR018062">
    <property type="entry name" value="HTH_AraC-typ_CS"/>
</dbReference>
<evidence type="ECO:0000313" key="6">
    <source>
        <dbReference type="Proteomes" id="UP000034034"/>
    </source>
</evidence>
<dbReference type="PROSITE" id="PS00041">
    <property type="entry name" value="HTH_ARAC_FAMILY_1"/>
    <property type="match status" value="1"/>
</dbReference>
<dbReference type="SMART" id="SM00342">
    <property type="entry name" value="HTH_ARAC"/>
    <property type="match status" value="1"/>
</dbReference>
<evidence type="ECO:0000259" key="4">
    <source>
        <dbReference type="PROSITE" id="PS01124"/>
    </source>
</evidence>
<keyword evidence="1" id="KW-0805">Transcription regulation</keyword>
<dbReference type="PANTHER" id="PTHR46796:SF7">
    <property type="entry name" value="ARAC FAMILY TRANSCRIPTIONAL REGULATOR"/>
    <property type="match status" value="1"/>
</dbReference>
<gene>
    <name evidence="5" type="ORF">SXIM_02110</name>
</gene>
<dbReference type="KEGG" id="sxi:SXIM_02110"/>
<dbReference type="Pfam" id="PF12852">
    <property type="entry name" value="Cupin_6"/>
    <property type="match status" value="1"/>
</dbReference>